<dbReference type="SUPFAM" id="SSF141868">
    <property type="entry name" value="EAL domain-like"/>
    <property type="match status" value="1"/>
</dbReference>
<dbReference type="InterPro" id="IPR001633">
    <property type="entry name" value="EAL_dom"/>
</dbReference>
<proteinExistence type="predicted"/>
<evidence type="ECO:0000313" key="4">
    <source>
        <dbReference type="EMBL" id="MCC9296111.1"/>
    </source>
</evidence>
<dbReference type="Gene3D" id="3.30.450.20">
    <property type="entry name" value="PAS domain"/>
    <property type="match status" value="1"/>
</dbReference>
<dbReference type="InterPro" id="IPR029787">
    <property type="entry name" value="Nucleotide_cyclase"/>
</dbReference>
<dbReference type="PANTHER" id="PTHR44757:SF2">
    <property type="entry name" value="BIOFILM ARCHITECTURE MAINTENANCE PROTEIN MBAA"/>
    <property type="match status" value="1"/>
</dbReference>
<dbReference type="Pfam" id="PF08447">
    <property type="entry name" value="PAS_3"/>
    <property type="match status" value="1"/>
</dbReference>
<reference evidence="4" key="1">
    <citation type="submission" date="2021-11" db="EMBL/GenBank/DDBJ databases">
        <authorList>
            <person name="Qingchun L."/>
            <person name="Dong Z."/>
            <person name="Zongwei Q."/>
            <person name="Jia Z."/>
            <person name="Duotao L."/>
        </authorList>
    </citation>
    <scope>NUCLEOTIDE SEQUENCE</scope>
    <source>
        <strain evidence="4">WLY-B-L2</strain>
    </source>
</reference>
<evidence type="ECO:0000259" key="1">
    <source>
        <dbReference type="PROSITE" id="PS50113"/>
    </source>
</evidence>
<dbReference type="PROSITE" id="PS50883">
    <property type="entry name" value="EAL"/>
    <property type="match status" value="1"/>
</dbReference>
<dbReference type="InterPro" id="IPR052155">
    <property type="entry name" value="Biofilm_reg_signaling"/>
</dbReference>
<accession>A0ABS8N8H6</accession>
<dbReference type="PANTHER" id="PTHR44757">
    <property type="entry name" value="DIGUANYLATE CYCLASE DGCP"/>
    <property type="match status" value="1"/>
</dbReference>
<organism evidence="4 5">
    <name type="scientific">Clostridium aromativorans</name>
    <dbReference type="NCBI Taxonomy" id="2836848"/>
    <lineage>
        <taxon>Bacteria</taxon>
        <taxon>Bacillati</taxon>
        <taxon>Bacillota</taxon>
        <taxon>Clostridia</taxon>
        <taxon>Eubacteriales</taxon>
        <taxon>Clostridiaceae</taxon>
        <taxon>Clostridium</taxon>
    </lineage>
</organism>
<dbReference type="CDD" id="cd01948">
    <property type="entry name" value="EAL"/>
    <property type="match status" value="1"/>
</dbReference>
<dbReference type="Pfam" id="PF00563">
    <property type="entry name" value="EAL"/>
    <property type="match status" value="1"/>
</dbReference>
<feature type="domain" description="GGDEF" evidence="3">
    <location>
        <begin position="163"/>
        <end position="295"/>
    </location>
</feature>
<evidence type="ECO:0000259" key="2">
    <source>
        <dbReference type="PROSITE" id="PS50883"/>
    </source>
</evidence>
<feature type="domain" description="EAL" evidence="2">
    <location>
        <begin position="304"/>
        <end position="557"/>
    </location>
</feature>
<dbReference type="InterPro" id="IPR043128">
    <property type="entry name" value="Rev_trsase/Diguanyl_cyclase"/>
</dbReference>
<dbReference type="SMART" id="SM00052">
    <property type="entry name" value="EAL"/>
    <property type="match status" value="1"/>
</dbReference>
<sequence>MSIEEQRNFILDNINGIIVKWDMSSNKFAVPKLWESMTGYVVSEEINFFGQLKKIICSEDLGKFMNALKESVHKKADYFECEYKIRTKSGKIKWMLHKGKIFDYSKGQRLMINYISDITDKKIYESEIRYLAYYDITTNIPNKLFMTVKLNKFFNNASLKSKRNLVLFYICIYNFEKIKDVYRQDFEETLLKKVSDIFKNNLNNEILCKVEDSKFAIIDYSCGDVEKARLKAEYFLSLFNKMMEIDGEKVSIALNIGISFYTDGVINGDKMMRNSDMALMKAKKLGKNQYEFYEEKMNVEIMDRVKIENDLVKAIVNKEFILYYQPQVDIDKMEIYGLEALIRWNYNGTIKFPSYFIDIVEQNGMINEIGKFVLYEAFVQAKRCNDLGYEKIYMSVNISKKQLEEDSFLDFVDFVLKNTGIKANYICFEITERILIDLSEKMLSVLSKIKDMGIKIFIDDFGTKYSSLNYLKDLPIDGIKIDKSFICNIQNCEKSKMILKSIVNLAGDLNIEVIAEGVETYEQLKFLKSIKCNKMQGYIFSRPVDSEKLIKNLKNSYEIWDNISESYNKEN</sequence>
<keyword evidence="5" id="KW-1185">Reference proteome</keyword>
<gene>
    <name evidence="4" type="ORF">LN736_14720</name>
</gene>
<dbReference type="InterPro" id="IPR035965">
    <property type="entry name" value="PAS-like_dom_sf"/>
</dbReference>
<dbReference type="PROSITE" id="PS50113">
    <property type="entry name" value="PAC"/>
    <property type="match status" value="1"/>
</dbReference>
<dbReference type="InterPro" id="IPR000700">
    <property type="entry name" value="PAS-assoc_C"/>
</dbReference>
<dbReference type="Proteomes" id="UP001165422">
    <property type="component" value="Unassembled WGS sequence"/>
</dbReference>
<dbReference type="PROSITE" id="PS50887">
    <property type="entry name" value="GGDEF"/>
    <property type="match status" value="1"/>
</dbReference>
<evidence type="ECO:0000259" key="3">
    <source>
        <dbReference type="PROSITE" id="PS50887"/>
    </source>
</evidence>
<dbReference type="Pfam" id="PF00990">
    <property type="entry name" value="GGDEF"/>
    <property type="match status" value="1"/>
</dbReference>
<dbReference type="RefSeq" id="WP_229981835.1">
    <property type="nucleotide sequence ID" value="NZ_JAJJPB010000023.1"/>
</dbReference>
<dbReference type="EMBL" id="JAJJPB010000023">
    <property type="protein sequence ID" value="MCC9296111.1"/>
    <property type="molecule type" value="Genomic_DNA"/>
</dbReference>
<protein>
    <submittedName>
        <fullName evidence="4">EAL domain-containing protein</fullName>
    </submittedName>
</protein>
<feature type="domain" description="PAC" evidence="1">
    <location>
        <begin position="79"/>
        <end position="130"/>
    </location>
</feature>
<comment type="caution">
    <text evidence="4">The sequence shown here is derived from an EMBL/GenBank/DDBJ whole genome shotgun (WGS) entry which is preliminary data.</text>
</comment>
<name>A0ABS8N8H6_9CLOT</name>
<dbReference type="Gene3D" id="3.20.20.450">
    <property type="entry name" value="EAL domain"/>
    <property type="match status" value="1"/>
</dbReference>
<evidence type="ECO:0000313" key="5">
    <source>
        <dbReference type="Proteomes" id="UP001165422"/>
    </source>
</evidence>
<dbReference type="SUPFAM" id="SSF55073">
    <property type="entry name" value="Nucleotide cyclase"/>
    <property type="match status" value="1"/>
</dbReference>
<dbReference type="Gene3D" id="3.30.70.270">
    <property type="match status" value="1"/>
</dbReference>
<dbReference type="SUPFAM" id="SSF55785">
    <property type="entry name" value="PYP-like sensor domain (PAS domain)"/>
    <property type="match status" value="1"/>
</dbReference>
<dbReference type="NCBIfam" id="TIGR00254">
    <property type="entry name" value="GGDEF"/>
    <property type="match status" value="1"/>
</dbReference>
<dbReference type="InterPro" id="IPR000160">
    <property type="entry name" value="GGDEF_dom"/>
</dbReference>
<dbReference type="SMART" id="SM00267">
    <property type="entry name" value="GGDEF"/>
    <property type="match status" value="1"/>
</dbReference>
<dbReference type="InterPro" id="IPR013655">
    <property type="entry name" value="PAS_fold_3"/>
</dbReference>
<dbReference type="InterPro" id="IPR035919">
    <property type="entry name" value="EAL_sf"/>
</dbReference>
<dbReference type="CDD" id="cd01949">
    <property type="entry name" value="GGDEF"/>
    <property type="match status" value="1"/>
</dbReference>